<reference evidence="2" key="1">
    <citation type="submission" date="2020-05" db="EMBL/GenBank/DDBJ databases">
        <authorList>
            <person name="Chiriac C."/>
            <person name="Salcher M."/>
            <person name="Ghai R."/>
            <person name="Kavagutti S V."/>
        </authorList>
    </citation>
    <scope>NUCLEOTIDE SEQUENCE</scope>
</reference>
<evidence type="ECO:0000256" key="1">
    <source>
        <dbReference type="SAM" id="Phobius"/>
    </source>
</evidence>
<sequence length="113" mass="11375">MLAVAVAFGGLIAAIGCFWQSGQIFVGSTSIPIGLLAALAITWTGCTVVGSLTTTAAASFAVGAGWVLTVLTLSAQRPAGDLVVPGAWYGYAFLVGGLLIVVISIFRSGIKTL</sequence>
<feature type="transmembrane region" description="Helical" evidence="1">
    <location>
        <begin position="24"/>
        <end position="43"/>
    </location>
</feature>
<keyword evidence="1" id="KW-0812">Transmembrane</keyword>
<feature type="transmembrane region" description="Helical" evidence="1">
    <location>
        <begin position="55"/>
        <end position="75"/>
    </location>
</feature>
<name>A0A6J7EDQ0_9ZZZZ</name>
<dbReference type="EMBL" id="CAFBLM010000065">
    <property type="protein sequence ID" value="CAB4878609.1"/>
    <property type="molecule type" value="Genomic_DNA"/>
</dbReference>
<proteinExistence type="predicted"/>
<dbReference type="InterPro" id="IPR046095">
    <property type="entry name" value="DUF6113"/>
</dbReference>
<feature type="transmembrane region" description="Helical" evidence="1">
    <location>
        <begin position="87"/>
        <end position="106"/>
    </location>
</feature>
<gene>
    <name evidence="2" type="ORF">UFOPK3401_01235</name>
</gene>
<keyword evidence="1" id="KW-1133">Transmembrane helix</keyword>
<dbReference type="AlphaFoldDB" id="A0A6J7EDQ0"/>
<protein>
    <submittedName>
        <fullName evidence="2">Unannotated protein</fullName>
    </submittedName>
</protein>
<accession>A0A6J7EDQ0</accession>
<keyword evidence="1" id="KW-0472">Membrane</keyword>
<evidence type="ECO:0000313" key="2">
    <source>
        <dbReference type="EMBL" id="CAB4878609.1"/>
    </source>
</evidence>
<dbReference type="Pfam" id="PF19608">
    <property type="entry name" value="DUF6113"/>
    <property type="match status" value="1"/>
</dbReference>
<organism evidence="2">
    <name type="scientific">freshwater metagenome</name>
    <dbReference type="NCBI Taxonomy" id="449393"/>
    <lineage>
        <taxon>unclassified sequences</taxon>
        <taxon>metagenomes</taxon>
        <taxon>ecological metagenomes</taxon>
    </lineage>
</organism>